<sequence>MSLAFTMNLQVCVLLLCSFIRAEESDSHNFSSNSEVMQKKASFIFVDNKKEYRWEPSDLGNPSVEEYISNGTKVLEGDIFVDENQSPFSKRKAVLTQKRWKNKTIPWKFNTDKRKFDFASSYSAVKKAISIVESNSCLNFPQWTKERAKELGPIYLDIGKGNGCGSYVGYRKGRNHMLLLRETVCMKVGIIVHELCHSIGFYHEHARRDRDKYITVHFENVQNSKKENFNIHFPTYNYVEYDYESLMQYGPLAYSKNSKYTIDPKDEHLLFLLGQRNKLSFYDRKTINLFYECNDLCMTPLKSCKYDGYIDYNCTCYCPSGLEGDDCSRVENQNECGGILSLDFKHLDAQIYFNSNLNKTGKANKCVWLIESPALTRMEIAIDNLSIKNKNYNCLQWLEMRYNLIGQNGPRFCGESAKLNHLFNTTANIAMFILESSNNLDNVSFEVNVSISTEYNADINCTFELGNDFCVFKQTGGFDKWLISSNAKGVKGLRGHHNSEKYIYLRPATRPGNINGVLESRLIPGGRKCIVIYYIINVEPGAFYRLKLDISSPTGNRQPIVLRESRYKNWQKYEFSVVSAYDFKVTIRGIIRNGSDGYIALDDVSLMNGMCPGEAQVMTISEGSQIRCNFETDACNYEWNPTEETRFLTKSSTKQCPSGCLVISASNSIKSEVRSPVQSYKGPSCLAIKYRIGKPEKLDMNLYVSDPSKNKKFNVWHFFGSKDNLNFDWFIKDIDVNFSLIQLILTVKSQRDSVQLFLSEVWFDSVPCQSLRKCNHSNLPCMFRPNENRNWKDASQGVTFGNEKISISEKNRFANYGWLRSSSNTNIVRSSLMYFNGIGCLIFNFYAHGFLPHGIMLTKFNAYDANKDIIWKSDYRKQLRNPLVQIEIESKGYFTLEFSTLKEDLFVNYEIEDFEMHSGHCTRSSRTIMRTLHQH</sequence>
<dbReference type="SUPFAM" id="SSF55486">
    <property type="entry name" value="Metalloproteases ('zincins'), catalytic domain"/>
    <property type="match status" value="1"/>
</dbReference>
<evidence type="ECO:0000256" key="9">
    <source>
        <dbReference type="RuleBase" id="RU361183"/>
    </source>
</evidence>
<evidence type="ECO:0000256" key="1">
    <source>
        <dbReference type="ARBA" id="ARBA00022670"/>
    </source>
</evidence>
<keyword evidence="2 8" id="KW-0479">Metal-binding</keyword>
<dbReference type="Gene3D" id="2.60.120.200">
    <property type="match status" value="1"/>
</dbReference>
<dbReference type="GO" id="GO:0006508">
    <property type="term" value="P:proteolysis"/>
    <property type="evidence" value="ECO:0007669"/>
    <property type="project" value="UniProtKB-KW"/>
</dbReference>
<evidence type="ECO:0000256" key="5">
    <source>
        <dbReference type="ARBA" id="ARBA00023049"/>
    </source>
</evidence>
<feature type="binding site" evidence="8">
    <location>
        <position position="193"/>
    </location>
    <ligand>
        <name>Zn(2+)</name>
        <dbReference type="ChEBI" id="CHEBI:29105"/>
        <note>catalytic</note>
    </ligand>
</feature>
<feature type="chain" id="PRO_5005394804" description="Metalloendopeptidase" evidence="9">
    <location>
        <begin position="23"/>
        <end position="935"/>
    </location>
</feature>
<dbReference type="Pfam" id="PF00629">
    <property type="entry name" value="MAM"/>
    <property type="match status" value="1"/>
</dbReference>
<dbReference type="SMART" id="SM00235">
    <property type="entry name" value="ZnMc"/>
    <property type="match status" value="1"/>
</dbReference>
<dbReference type="SUPFAM" id="SSF49854">
    <property type="entry name" value="Spermadhesin, CUB domain"/>
    <property type="match status" value="1"/>
</dbReference>
<dbReference type="PRINTS" id="PR00480">
    <property type="entry name" value="ASTACIN"/>
</dbReference>
<dbReference type="InterPro" id="IPR000859">
    <property type="entry name" value="CUB_dom"/>
</dbReference>
<evidence type="ECO:0000313" key="13">
    <source>
        <dbReference type="EMBL" id="KOF82555.1"/>
    </source>
</evidence>
<evidence type="ECO:0000256" key="4">
    <source>
        <dbReference type="ARBA" id="ARBA00022833"/>
    </source>
</evidence>
<dbReference type="GO" id="GO:0016020">
    <property type="term" value="C:membrane"/>
    <property type="evidence" value="ECO:0007669"/>
    <property type="project" value="InterPro"/>
</dbReference>
<feature type="signal peptide" evidence="9">
    <location>
        <begin position="1"/>
        <end position="22"/>
    </location>
</feature>
<dbReference type="PANTHER" id="PTHR10127">
    <property type="entry name" value="DISCOIDIN, CUB, EGF, LAMININ , AND ZINC METALLOPROTEASE DOMAIN CONTAINING"/>
    <property type="match status" value="1"/>
</dbReference>
<feature type="domain" description="Peptidase M12A" evidence="12">
    <location>
        <begin position="93"/>
        <end position="294"/>
    </location>
</feature>
<gene>
    <name evidence="13" type="ORF">OCBIM_22025154mg</name>
</gene>
<comment type="cofactor">
    <cofactor evidence="8 9">
        <name>Zn(2+)</name>
        <dbReference type="ChEBI" id="CHEBI:29105"/>
    </cofactor>
    <text evidence="8 9">Binds 1 zinc ion per subunit.</text>
</comment>
<dbReference type="Pfam" id="PF00431">
    <property type="entry name" value="CUB"/>
    <property type="match status" value="1"/>
</dbReference>
<feature type="active site" evidence="8">
    <location>
        <position position="194"/>
    </location>
</feature>
<feature type="domain" description="CUB" evidence="10">
    <location>
        <begin position="336"/>
        <end position="452"/>
    </location>
</feature>
<keyword evidence="4 8" id="KW-0862">Zinc</keyword>
<evidence type="ECO:0000256" key="3">
    <source>
        <dbReference type="ARBA" id="ARBA00022801"/>
    </source>
</evidence>
<keyword evidence="3 8" id="KW-0378">Hydrolase</keyword>
<dbReference type="InterPro" id="IPR035914">
    <property type="entry name" value="Sperma_CUB_dom_sf"/>
</dbReference>
<protein>
    <recommendedName>
        <fullName evidence="9">Metalloendopeptidase</fullName>
        <ecNumber evidence="9">3.4.24.-</ecNumber>
    </recommendedName>
</protein>
<evidence type="ECO:0000256" key="6">
    <source>
        <dbReference type="ARBA" id="ARBA00023157"/>
    </source>
</evidence>
<dbReference type="OrthoDB" id="6161215at2759"/>
<dbReference type="CDD" id="cd04280">
    <property type="entry name" value="ZnMc_astacin_like"/>
    <property type="match status" value="1"/>
</dbReference>
<proteinExistence type="predicted"/>
<dbReference type="InterPro" id="IPR006026">
    <property type="entry name" value="Peptidase_Metallo"/>
</dbReference>
<dbReference type="Pfam" id="PF01400">
    <property type="entry name" value="Astacin"/>
    <property type="match status" value="1"/>
</dbReference>
<comment type="caution">
    <text evidence="7">Lacks conserved residue(s) required for the propagation of feature annotation.</text>
</comment>
<dbReference type="Gene3D" id="2.60.120.290">
    <property type="entry name" value="Spermadhesin, CUB domain"/>
    <property type="match status" value="1"/>
</dbReference>
<dbReference type="PANTHER" id="PTHR10127:SF780">
    <property type="entry name" value="METALLOENDOPEPTIDASE"/>
    <property type="match status" value="1"/>
</dbReference>
<dbReference type="InterPro" id="IPR000998">
    <property type="entry name" value="MAM_dom"/>
</dbReference>
<dbReference type="EMBL" id="KQ419712">
    <property type="protein sequence ID" value="KOF82555.1"/>
    <property type="molecule type" value="Genomic_DNA"/>
</dbReference>
<dbReference type="KEGG" id="obi:106873665"/>
<evidence type="ECO:0000256" key="8">
    <source>
        <dbReference type="PROSITE-ProRule" id="PRU01211"/>
    </source>
</evidence>
<dbReference type="GO" id="GO:0008270">
    <property type="term" value="F:zinc ion binding"/>
    <property type="evidence" value="ECO:0007669"/>
    <property type="project" value="UniProtKB-UniRule"/>
</dbReference>
<dbReference type="Gene3D" id="3.40.390.10">
    <property type="entry name" value="Collagenase (Catalytic Domain)"/>
    <property type="match status" value="1"/>
</dbReference>
<keyword evidence="5 8" id="KW-0482">Metalloprotease</keyword>
<evidence type="ECO:0000259" key="12">
    <source>
        <dbReference type="PROSITE" id="PS51864"/>
    </source>
</evidence>
<dbReference type="PROSITE" id="PS51864">
    <property type="entry name" value="ASTACIN"/>
    <property type="match status" value="1"/>
</dbReference>
<dbReference type="InterPro" id="IPR013320">
    <property type="entry name" value="ConA-like_dom_sf"/>
</dbReference>
<feature type="binding site" evidence="8">
    <location>
        <position position="203"/>
    </location>
    <ligand>
        <name>Zn(2+)</name>
        <dbReference type="ChEBI" id="CHEBI:29105"/>
        <note>catalytic</note>
    </ligand>
</feature>
<name>A0A0L8H189_OCTBM</name>
<dbReference type="AlphaFoldDB" id="A0A0L8H189"/>
<dbReference type="SUPFAM" id="SSF49899">
    <property type="entry name" value="Concanavalin A-like lectins/glucanases"/>
    <property type="match status" value="1"/>
</dbReference>
<evidence type="ECO:0000256" key="2">
    <source>
        <dbReference type="ARBA" id="ARBA00022723"/>
    </source>
</evidence>
<evidence type="ECO:0000259" key="10">
    <source>
        <dbReference type="PROSITE" id="PS01180"/>
    </source>
</evidence>
<keyword evidence="9" id="KW-0732">Signal</keyword>
<feature type="domain" description="MAM" evidence="11">
    <location>
        <begin position="459"/>
        <end position="613"/>
    </location>
</feature>
<dbReference type="PROSITE" id="PS50060">
    <property type="entry name" value="MAM_2"/>
    <property type="match status" value="1"/>
</dbReference>
<keyword evidence="6" id="KW-1015">Disulfide bond</keyword>
<dbReference type="PROSITE" id="PS01180">
    <property type="entry name" value="CUB"/>
    <property type="match status" value="1"/>
</dbReference>
<dbReference type="InterPro" id="IPR001506">
    <property type="entry name" value="Peptidase_M12A"/>
</dbReference>
<evidence type="ECO:0000256" key="7">
    <source>
        <dbReference type="PROSITE-ProRule" id="PRU00059"/>
    </source>
</evidence>
<evidence type="ECO:0000259" key="11">
    <source>
        <dbReference type="PROSITE" id="PS50060"/>
    </source>
</evidence>
<feature type="binding site" evidence="8">
    <location>
        <position position="197"/>
    </location>
    <ligand>
        <name>Zn(2+)</name>
        <dbReference type="ChEBI" id="CHEBI:29105"/>
        <note>catalytic</note>
    </ligand>
</feature>
<dbReference type="SMART" id="SM00137">
    <property type="entry name" value="MAM"/>
    <property type="match status" value="1"/>
</dbReference>
<dbReference type="InterPro" id="IPR024079">
    <property type="entry name" value="MetalloPept_cat_dom_sf"/>
</dbReference>
<keyword evidence="1 8" id="KW-0645">Protease</keyword>
<reference evidence="13" key="1">
    <citation type="submission" date="2015-07" db="EMBL/GenBank/DDBJ databases">
        <title>MeaNS - Measles Nucleotide Surveillance Program.</title>
        <authorList>
            <person name="Tran T."/>
            <person name="Druce J."/>
        </authorList>
    </citation>
    <scope>NUCLEOTIDE SEQUENCE</scope>
    <source>
        <strain evidence="13">UCB-OBI-ISO-001</strain>
        <tissue evidence="13">Gonad</tissue>
    </source>
</reference>
<dbReference type="InterPro" id="IPR034035">
    <property type="entry name" value="Astacin-like_dom"/>
</dbReference>
<dbReference type="GO" id="GO:0004222">
    <property type="term" value="F:metalloendopeptidase activity"/>
    <property type="evidence" value="ECO:0007669"/>
    <property type="project" value="UniProtKB-UniRule"/>
</dbReference>
<accession>A0A0L8H189</accession>
<dbReference type="EC" id="3.4.24.-" evidence="9"/>
<organism evidence="13">
    <name type="scientific">Octopus bimaculoides</name>
    <name type="common">California two-spotted octopus</name>
    <dbReference type="NCBI Taxonomy" id="37653"/>
    <lineage>
        <taxon>Eukaryota</taxon>
        <taxon>Metazoa</taxon>
        <taxon>Spiralia</taxon>
        <taxon>Lophotrochozoa</taxon>
        <taxon>Mollusca</taxon>
        <taxon>Cephalopoda</taxon>
        <taxon>Coleoidea</taxon>
        <taxon>Octopodiformes</taxon>
        <taxon>Octopoda</taxon>
        <taxon>Incirrata</taxon>
        <taxon>Octopodidae</taxon>
        <taxon>Octopus</taxon>
    </lineage>
</organism>